<dbReference type="InterPro" id="IPR023631">
    <property type="entry name" value="Amidase_dom"/>
</dbReference>
<dbReference type="Gene3D" id="3.90.1300.10">
    <property type="entry name" value="Amidase signature (AS) domain"/>
    <property type="match status" value="1"/>
</dbReference>
<dbReference type="Pfam" id="PF01425">
    <property type="entry name" value="Amidase"/>
    <property type="match status" value="1"/>
</dbReference>
<dbReference type="AlphaFoldDB" id="A0A1H9RAG3"/>
<proteinExistence type="predicted"/>
<dbReference type="InterPro" id="IPR036928">
    <property type="entry name" value="AS_sf"/>
</dbReference>
<evidence type="ECO:0000313" key="3">
    <source>
        <dbReference type="Proteomes" id="UP000182841"/>
    </source>
</evidence>
<dbReference type="OrthoDB" id="9811471at2"/>
<dbReference type="RefSeq" id="WP_074999619.1">
    <property type="nucleotide sequence ID" value="NZ_FOGO01000003.1"/>
</dbReference>
<dbReference type="SUPFAM" id="SSF75304">
    <property type="entry name" value="Amidase signature (AS) enzymes"/>
    <property type="match status" value="1"/>
</dbReference>
<evidence type="ECO:0000313" key="2">
    <source>
        <dbReference type="EMBL" id="SER68913.1"/>
    </source>
</evidence>
<keyword evidence="3" id="KW-1185">Reference proteome</keyword>
<sequence>MSGVGPSVTQVTAAAAAGRTTAVEQVRRCAAAHARTARLGAFTQVDVGSALAEAERADRRGAAGSLPLRGVVLAVKDNIDTAGFATTAGTPALRTHRPRRDAEVVRTLRRAGAVVLGKANMHELAYGVTGDNPAFGRVRHPLRPERIPGGSSSGSAAAVAAGVVTAALGTETGCSVRVPAALCGVVGFRPTVGACSGQGMVPVSWTRDTVGVLARDVADIRAVDAVLRPQSGRAPDEDGDPLRGLRLAAPHRPFRQGLAPPLRAVFETRLAALEGAGVEIVEADPPGGVQDAAARCGLTIARYETPHGIDRYLAAHGGTARFADVAAQVASPDVARLLRPPGEERVAEEDYRAALADRAHLGRLLDDFVAHHHVDGLLVPTAPVTAPTLLGGDRVEVGGRPAAAFPLLVRNADISSVLGLPALTLPAAADESGLPFGIDLQFPAGADSRLLAVAHACERLWRCAGAPGPRRGHRSSEHHA</sequence>
<dbReference type="PANTHER" id="PTHR11895">
    <property type="entry name" value="TRANSAMIDASE"/>
    <property type="match status" value="1"/>
</dbReference>
<name>A0A1H9RAG3_9ACTN</name>
<dbReference type="PROSITE" id="PS00571">
    <property type="entry name" value="AMIDASES"/>
    <property type="match status" value="1"/>
</dbReference>
<organism evidence="2 3">
    <name type="scientific">Streptomyces qinglanensis</name>
    <dbReference type="NCBI Taxonomy" id="943816"/>
    <lineage>
        <taxon>Bacteria</taxon>
        <taxon>Bacillati</taxon>
        <taxon>Actinomycetota</taxon>
        <taxon>Actinomycetes</taxon>
        <taxon>Kitasatosporales</taxon>
        <taxon>Streptomycetaceae</taxon>
        <taxon>Streptomyces</taxon>
    </lineage>
</organism>
<dbReference type="InterPro" id="IPR000120">
    <property type="entry name" value="Amidase"/>
</dbReference>
<protein>
    <submittedName>
        <fullName evidence="2">Mandelamide amidase</fullName>
    </submittedName>
</protein>
<gene>
    <name evidence="2" type="ORF">SAMN05421870_103373</name>
</gene>
<dbReference type="GO" id="GO:0003824">
    <property type="term" value="F:catalytic activity"/>
    <property type="evidence" value="ECO:0007669"/>
    <property type="project" value="InterPro"/>
</dbReference>
<dbReference type="PANTHER" id="PTHR11895:SF151">
    <property type="entry name" value="GLUTAMYL-TRNA(GLN) AMIDOTRANSFERASE SUBUNIT A"/>
    <property type="match status" value="1"/>
</dbReference>
<reference evidence="3" key="1">
    <citation type="submission" date="2016-10" db="EMBL/GenBank/DDBJ databases">
        <authorList>
            <person name="Varghese N."/>
            <person name="Submissions S."/>
        </authorList>
    </citation>
    <scope>NUCLEOTIDE SEQUENCE [LARGE SCALE GENOMIC DNA]</scope>
    <source>
        <strain evidence="3">CGMCC 4.6825</strain>
    </source>
</reference>
<dbReference type="Proteomes" id="UP000182841">
    <property type="component" value="Unassembled WGS sequence"/>
</dbReference>
<dbReference type="InterPro" id="IPR020556">
    <property type="entry name" value="Amidase_CS"/>
</dbReference>
<dbReference type="EMBL" id="FOGO01000003">
    <property type="protein sequence ID" value="SER68913.1"/>
    <property type="molecule type" value="Genomic_DNA"/>
</dbReference>
<accession>A0A1H9RAG3</accession>
<evidence type="ECO:0000259" key="1">
    <source>
        <dbReference type="Pfam" id="PF01425"/>
    </source>
</evidence>
<feature type="domain" description="Amidase" evidence="1">
    <location>
        <begin position="29"/>
        <end position="451"/>
    </location>
</feature>